<evidence type="ECO:0000256" key="4">
    <source>
        <dbReference type="PIRSR" id="PIRSR000097-3"/>
    </source>
</evidence>
<keyword evidence="7" id="KW-1185">Reference proteome</keyword>
<dbReference type="InterPro" id="IPR036812">
    <property type="entry name" value="NAD(P)_OxRdtase_dom_sf"/>
</dbReference>
<dbReference type="GO" id="GO:0016491">
    <property type="term" value="F:oxidoreductase activity"/>
    <property type="evidence" value="ECO:0007669"/>
    <property type="project" value="InterPro"/>
</dbReference>
<gene>
    <name evidence="6" type="ORF">SISNIDRAFT_461203</name>
</gene>
<dbReference type="STRING" id="1314777.A0A164MWI2"/>
<accession>A0A164MWI2</accession>
<dbReference type="PANTHER" id="PTHR11732">
    <property type="entry name" value="ALDO/KETO REDUCTASE"/>
    <property type="match status" value="1"/>
</dbReference>
<feature type="domain" description="NADP-dependent oxidoreductase" evidence="5">
    <location>
        <begin position="18"/>
        <end position="285"/>
    </location>
</feature>
<evidence type="ECO:0000256" key="1">
    <source>
        <dbReference type="ARBA" id="ARBA00007905"/>
    </source>
</evidence>
<evidence type="ECO:0000256" key="2">
    <source>
        <dbReference type="PIRSR" id="PIRSR000097-1"/>
    </source>
</evidence>
<dbReference type="Gene3D" id="3.20.20.100">
    <property type="entry name" value="NADP-dependent oxidoreductase domain"/>
    <property type="match status" value="1"/>
</dbReference>
<dbReference type="OrthoDB" id="416253at2759"/>
<dbReference type="InterPro" id="IPR020471">
    <property type="entry name" value="AKR"/>
</dbReference>
<reference evidence="6 7" key="1">
    <citation type="journal article" date="2016" name="Mol. Biol. Evol.">
        <title>Comparative Genomics of Early-Diverging Mushroom-Forming Fungi Provides Insights into the Origins of Lignocellulose Decay Capabilities.</title>
        <authorList>
            <person name="Nagy L.G."/>
            <person name="Riley R."/>
            <person name="Tritt A."/>
            <person name="Adam C."/>
            <person name="Daum C."/>
            <person name="Floudas D."/>
            <person name="Sun H."/>
            <person name="Yadav J.S."/>
            <person name="Pangilinan J."/>
            <person name="Larsson K.H."/>
            <person name="Matsuura K."/>
            <person name="Barry K."/>
            <person name="Labutti K."/>
            <person name="Kuo R."/>
            <person name="Ohm R.A."/>
            <person name="Bhattacharya S.S."/>
            <person name="Shirouzu T."/>
            <person name="Yoshinaga Y."/>
            <person name="Martin F.M."/>
            <person name="Grigoriev I.V."/>
            <person name="Hibbett D.S."/>
        </authorList>
    </citation>
    <scope>NUCLEOTIDE SEQUENCE [LARGE SCALE GENOMIC DNA]</scope>
    <source>
        <strain evidence="6 7">HHB9708</strain>
    </source>
</reference>
<evidence type="ECO:0000259" key="5">
    <source>
        <dbReference type="Pfam" id="PF00248"/>
    </source>
</evidence>
<protein>
    <submittedName>
        <fullName evidence="6">Aldo/keto reductase</fullName>
    </submittedName>
</protein>
<feature type="binding site" evidence="3">
    <location>
        <position position="112"/>
    </location>
    <ligand>
        <name>substrate</name>
    </ligand>
</feature>
<dbReference type="PROSITE" id="PS00062">
    <property type="entry name" value="ALDOKETO_REDUCTASE_2"/>
    <property type="match status" value="1"/>
</dbReference>
<dbReference type="InterPro" id="IPR018170">
    <property type="entry name" value="Aldo/ket_reductase_CS"/>
</dbReference>
<dbReference type="Pfam" id="PF00248">
    <property type="entry name" value="Aldo_ket_red"/>
    <property type="match status" value="1"/>
</dbReference>
<sequence length="332" mass="37124">MSFGNTIKLLSGASIPQIGLGTWLSKPHEVENAVEIAIRNGYRHLDLAQIYRNQDEVGRALKKVIPSVVKREDLWITSKLWNSAHQPEYAAEELDLTLSQIGTDYLDLYLIHWPVAFQPGKGLFPKSEDGAILLDLETSLVTTWKALINLQKTGKVKHIGVSNFTVEHLEGIIKATGVKPEVNQVEAHPLLLQDNLVEYCKKEGIHLTAYSPLGNNLKNKPKLTEHPLIKEIAQKLGATEAQVLIAWGAKRGYSVIPKSVQEDRIKSNFKQVELSEEDYNRITEIGRKDYTRFNIPNHYNPSWNINLFGEPEEATAAHAVNVSGSPEAANKL</sequence>
<organism evidence="6 7">
    <name type="scientific">Sistotremastrum niveocremeum HHB9708</name>
    <dbReference type="NCBI Taxonomy" id="1314777"/>
    <lineage>
        <taxon>Eukaryota</taxon>
        <taxon>Fungi</taxon>
        <taxon>Dikarya</taxon>
        <taxon>Basidiomycota</taxon>
        <taxon>Agaricomycotina</taxon>
        <taxon>Agaricomycetes</taxon>
        <taxon>Sistotremastrales</taxon>
        <taxon>Sistotremastraceae</taxon>
        <taxon>Sertulicium</taxon>
        <taxon>Sertulicium niveocremeum</taxon>
    </lineage>
</organism>
<dbReference type="PRINTS" id="PR00069">
    <property type="entry name" value="ALDKETRDTASE"/>
</dbReference>
<name>A0A164MWI2_9AGAM</name>
<comment type="similarity">
    <text evidence="1">Belongs to the aldo/keto reductase family.</text>
</comment>
<dbReference type="SUPFAM" id="SSF51430">
    <property type="entry name" value="NAD(P)-linked oxidoreductase"/>
    <property type="match status" value="1"/>
</dbReference>
<feature type="site" description="Lowers pKa of active site Tyr" evidence="4">
    <location>
        <position position="79"/>
    </location>
</feature>
<dbReference type="PIRSF" id="PIRSF000097">
    <property type="entry name" value="AKR"/>
    <property type="match status" value="1"/>
</dbReference>
<dbReference type="EMBL" id="KV419456">
    <property type="protein sequence ID" value="KZS87108.1"/>
    <property type="molecule type" value="Genomic_DNA"/>
</dbReference>
<dbReference type="Proteomes" id="UP000076722">
    <property type="component" value="Unassembled WGS sequence"/>
</dbReference>
<dbReference type="FunFam" id="3.20.20.100:FF:000036">
    <property type="entry name" value="NADP-dependent oxidoreductase domain-containing protein"/>
    <property type="match status" value="1"/>
</dbReference>
<dbReference type="InterPro" id="IPR023210">
    <property type="entry name" value="NADP_OxRdtase_dom"/>
</dbReference>
<feature type="active site" description="Proton donor" evidence="2">
    <location>
        <position position="51"/>
    </location>
</feature>
<evidence type="ECO:0000313" key="7">
    <source>
        <dbReference type="Proteomes" id="UP000076722"/>
    </source>
</evidence>
<proteinExistence type="inferred from homology"/>
<dbReference type="AlphaFoldDB" id="A0A164MWI2"/>
<dbReference type="PROSITE" id="PS00798">
    <property type="entry name" value="ALDOKETO_REDUCTASE_1"/>
    <property type="match status" value="1"/>
</dbReference>
<evidence type="ECO:0000256" key="3">
    <source>
        <dbReference type="PIRSR" id="PIRSR000097-2"/>
    </source>
</evidence>
<evidence type="ECO:0000313" key="6">
    <source>
        <dbReference type="EMBL" id="KZS87108.1"/>
    </source>
</evidence>